<keyword evidence="6" id="KW-0732">Signal</keyword>
<dbReference type="EC" id="4.2.99.-" evidence="5"/>
<dbReference type="InterPro" id="IPR051344">
    <property type="entry name" value="Vgb"/>
</dbReference>
<dbReference type="Pfam" id="PF24684">
    <property type="entry name" value="Vgb_lyase"/>
    <property type="match status" value="1"/>
</dbReference>
<keyword evidence="8" id="KW-1185">Reference proteome</keyword>
<dbReference type="RefSeq" id="WP_165364052.1">
    <property type="nucleotide sequence ID" value="NZ_UWOC01000165.1"/>
</dbReference>
<dbReference type="EMBL" id="UWOC01000165">
    <property type="protein sequence ID" value="VCU10291.1"/>
    <property type="molecule type" value="Genomic_DNA"/>
</dbReference>
<comment type="subunit">
    <text evidence="5">Monomer.</text>
</comment>
<accession>A0A447CY99</accession>
<dbReference type="Gene3D" id="2.130.10.10">
    <property type="entry name" value="YVTN repeat-like/Quinoprotein amine dehydrogenase"/>
    <property type="match status" value="2"/>
</dbReference>
<keyword evidence="1 5" id="KW-0479">Metal-binding</keyword>
<evidence type="ECO:0000256" key="1">
    <source>
        <dbReference type="ARBA" id="ARBA00022723"/>
    </source>
</evidence>
<evidence type="ECO:0000256" key="6">
    <source>
        <dbReference type="SAM" id="SignalP"/>
    </source>
</evidence>
<evidence type="ECO:0000313" key="7">
    <source>
        <dbReference type="EMBL" id="VCU10291.1"/>
    </source>
</evidence>
<dbReference type="PANTHER" id="PTHR40274">
    <property type="entry name" value="VIRGINIAMYCIN B LYASE"/>
    <property type="match status" value="1"/>
</dbReference>
<dbReference type="SUPFAM" id="SSF101898">
    <property type="entry name" value="NHL repeat"/>
    <property type="match status" value="1"/>
</dbReference>
<comment type="caution">
    <text evidence="7">The sequence shown here is derived from an EMBL/GenBank/DDBJ whole genome shotgun (WGS) entry which is preliminary data.</text>
</comment>
<feature type="signal peptide" evidence="6">
    <location>
        <begin position="1"/>
        <end position="20"/>
    </location>
</feature>
<name>A0A447CY99_9BRAD</name>
<reference evidence="8" key="1">
    <citation type="submission" date="2018-10" db="EMBL/GenBank/DDBJ databases">
        <authorList>
            <person name="Peiro R."/>
            <person name="Begona"/>
            <person name="Cbmso G."/>
            <person name="Lopez M."/>
            <person name="Gonzalez S."/>
            <person name="Sacristan E."/>
            <person name="Castillo E."/>
        </authorList>
    </citation>
    <scope>NUCLEOTIDE SEQUENCE [LARGE SCALE GENOMIC DNA]</scope>
</reference>
<comment type="cofactor">
    <cofactor evidence="5">
        <name>Mg(2+)</name>
        <dbReference type="ChEBI" id="CHEBI:18420"/>
    </cofactor>
</comment>
<dbReference type="InterPro" id="IPR011217">
    <property type="entry name" value="Vgb_bact"/>
</dbReference>
<protein>
    <recommendedName>
        <fullName evidence="5">Virginiamycin B lyase</fullName>
        <ecNumber evidence="5">4.2.99.-</ecNumber>
    </recommendedName>
    <alternativeName>
        <fullName evidence="5">Streptogramin B lyase</fullName>
    </alternativeName>
</protein>
<sequence length="331" mass="36420">MRLPVRLALTLALVPTLSFALLPARADAEERPSQRYYELPKGDYPHDVAVGPAGEVWYAGQRLGIAGRLDPETGAIERIPLGQGSSPHGVIVGPDGAPWFTDGGQNAIVRVDPATKAVKVWPLPPERMPYVNLNTAAFDGKGRIWFTGQNGVYGRLDPKTGDMRVWDAPKGRGPYGITGTPRGDIWFVSLAGSYLAQVDLESGAATVHEPPTRNQGARRVWSDSKGRLWISEWNSGHVSVYDPAAASWKTWRLPGDKPRTYAVWVDPDDGVWLTDWGANAVLRFDPKTERFESFPSDRPGANVRQLLGRKGEAWIAESGTDRVRVIRYDAK</sequence>
<dbReference type="GO" id="GO:0016835">
    <property type="term" value="F:carbon-oxygen lyase activity"/>
    <property type="evidence" value="ECO:0007669"/>
    <property type="project" value="UniProtKB-UniRule"/>
</dbReference>
<keyword evidence="4 5" id="KW-0046">Antibiotic resistance</keyword>
<dbReference type="GO" id="GO:0017001">
    <property type="term" value="P:antibiotic catabolic process"/>
    <property type="evidence" value="ECO:0007669"/>
    <property type="project" value="UniProtKB-UniRule"/>
</dbReference>
<keyword evidence="2 5" id="KW-0460">Magnesium</keyword>
<dbReference type="GO" id="GO:0046677">
    <property type="term" value="P:response to antibiotic"/>
    <property type="evidence" value="ECO:0007669"/>
    <property type="project" value="UniProtKB-UniRule"/>
</dbReference>
<dbReference type="GO" id="GO:0030288">
    <property type="term" value="C:outer membrane-bounded periplasmic space"/>
    <property type="evidence" value="ECO:0007669"/>
    <property type="project" value="TreeGrafter"/>
</dbReference>
<dbReference type="PIRSF" id="PIRSF026412">
    <property type="entry name" value="Streptogrm_lyase"/>
    <property type="match status" value="1"/>
</dbReference>
<evidence type="ECO:0000256" key="3">
    <source>
        <dbReference type="ARBA" id="ARBA00023239"/>
    </source>
</evidence>
<comment type="similarity">
    <text evidence="5">Belongs to the Vgb family.</text>
</comment>
<evidence type="ECO:0000256" key="5">
    <source>
        <dbReference type="PIRNR" id="PIRNR026412"/>
    </source>
</evidence>
<evidence type="ECO:0000256" key="4">
    <source>
        <dbReference type="ARBA" id="ARBA00023251"/>
    </source>
</evidence>
<dbReference type="InterPro" id="IPR015943">
    <property type="entry name" value="WD40/YVTN_repeat-like_dom_sf"/>
</dbReference>
<dbReference type="AlphaFoldDB" id="A0A447CY99"/>
<proteinExistence type="inferred from homology"/>
<dbReference type="PANTHER" id="PTHR40274:SF3">
    <property type="entry name" value="VIRGINIAMYCIN B LYASE"/>
    <property type="match status" value="1"/>
</dbReference>
<dbReference type="Proteomes" id="UP000289200">
    <property type="component" value="Unassembled WGS sequence"/>
</dbReference>
<evidence type="ECO:0000256" key="2">
    <source>
        <dbReference type="ARBA" id="ARBA00022842"/>
    </source>
</evidence>
<gene>
    <name evidence="7" type="primary">vgb</name>
    <name evidence="7" type="ORF">RHODGE_RHODGE_03479</name>
</gene>
<evidence type="ECO:0000313" key="8">
    <source>
        <dbReference type="Proteomes" id="UP000289200"/>
    </source>
</evidence>
<dbReference type="GO" id="GO:0000287">
    <property type="term" value="F:magnesium ion binding"/>
    <property type="evidence" value="ECO:0007669"/>
    <property type="project" value="UniProtKB-UniRule"/>
</dbReference>
<feature type="chain" id="PRO_5019471131" description="Virginiamycin B lyase" evidence="6">
    <location>
        <begin position="21"/>
        <end position="331"/>
    </location>
</feature>
<keyword evidence="3 5" id="KW-0456">Lyase</keyword>
<organism evidence="7 8">
    <name type="scientific">Rhodoplanes serenus</name>
    <dbReference type="NCBI Taxonomy" id="200615"/>
    <lineage>
        <taxon>Bacteria</taxon>
        <taxon>Pseudomonadati</taxon>
        <taxon>Pseudomonadota</taxon>
        <taxon>Alphaproteobacteria</taxon>
        <taxon>Hyphomicrobiales</taxon>
        <taxon>Nitrobacteraceae</taxon>
        <taxon>Rhodoplanes</taxon>
    </lineage>
</organism>
<comment type="function">
    <text evidence="5">Inactivates the type B streptogramin antibiotics by linearizing the lactone ring at the ester linkage, generating a free phenylglycine carboxylate and converting the threonyl moiety into 2-amino-butenoic acid.</text>
</comment>